<name>A0A4C1X5F3_EUMVA</name>
<organism evidence="2 3">
    <name type="scientific">Eumeta variegata</name>
    <name type="common">Bagworm moth</name>
    <name type="synonym">Eumeta japonica</name>
    <dbReference type="NCBI Taxonomy" id="151549"/>
    <lineage>
        <taxon>Eukaryota</taxon>
        <taxon>Metazoa</taxon>
        <taxon>Ecdysozoa</taxon>
        <taxon>Arthropoda</taxon>
        <taxon>Hexapoda</taxon>
        <taxon>Insecta</taxon>
        <taxon>Pterygota</taxon>
        <taxon>Neoptera</taxon>
        <taxon>Endopterygota</taxon>
        <taxon>Lepidoptera</taxon>
        <taxon>Glossata</taxon>
        <taxon>Ditrysia</taxon>
        <taxon>Tineoidea</taxon>
        <taxon>Psychidae</taxon>
        <taxon>Oiketicinae</taxon>
        <taxon>Eumeta</taxon>
    </lineage>
</organism>
<feature type="compositionally biased region" description="Basic and acidic residues" evidence="1">
    <location>
        <begin position="103"/>
        <end position="118"/>
    </location>
</feature>
<feature type="region of interest" description="Disordered" evidence="1">
    <location>
        <begin position="103"/>
        <end position="126"/>
    </location>
</feature>
<dbReference type="Proteomes" id="UP000299102">
    <property type="component" value="Unassembled WGS sequence"/>
</dbReference>
<evidence type="ECO:0000313" key="2">
    <source>
        <dbReference type="EMBL" id="GBP58380.1"/>
    </source>
</evidence>
<accession>A0A4C1X5F3</accession>
<dbReference type="AlphaFoldDB" id="A0A4C1X5F3"/>
<reference evidence="2 3" key="1">
    <citation type="journal article" date="2019" name="Commun. Biol.">
        <title>The bagworm genome reveals a unique fibroin gene that provides high tensile strength.</title>
        <authorList>
            <person name="Kono N."/>
            <person name="Nakamura H."/>
            <person name="Ohtoshi R."/>
            <person name="Tomita M."/>
            <person name="Numata K."/>
            <person name="Arakawa K."/>
        </authorList>
    </citation>
    <scope>NUCLEOTIDE SEQUENCE [LARGE SCALE GENOMIC DNA]</scope>
</reference>
<gene>
    <name evidence="2" type="ORF">EVAR_40949_1</name>
</gene>
<dbReference type="EMBL" id="BGZK01000733">
    <property type="protein sequence ID" value="GBP58380.1"/>
    <property type="molecule type" value="Genomic_DNA"/>
</dbReference>
<keyword evidence="3" id="KW-1185">Reference proteome</keyword>
<protein>
    <submittedName>
        <fullName evidence="2">Uncharacterized protein</fullName>
    </submittedName>
</protein>
<evidence type="ECO:0000313" key="3">
    <source>
        <dbReference type="Proteomes" id="UP000299102"/>
    </source>
</evidence>
<comment type="caution">
    <text evidence="2">The sequence shown here is derived from an EMBL/GenBank/DDBJ whole genome shotgun (WGS) entry which is preliminary data.</text>
</comment>
<evidence type="ECO:0000256" key="1">
    <source>
        <dbReference type="SAM" id="MobiDB-lite"/>
    </source>
</evidence>
<proteinExistence type="predicted"/>
<sequence length="221" mass="25701">MLDCYRFIDRDQGVYSIYCERDIREPTSSCCHRTIHTVEKKLDRARVTQEALERARSIYFVRCNVEYGRGQRTFFIRNKSVRHRPVVLFEETNWKSGFYARERQSEPVTSTEKRRRPDSFIGVHNRSCGSRTKLQKRRAQDDVTQPSAARLGAAAPANVQLSKTAYLAPQQRTPRRRRLTRAPCRGGGLRRRLATTARLGNASKKTQLGACRFRYLVTFIR</sequence>